<dbReference type="Proteomes" id="UP000654075">
    <property type="component" value="Unassembled WGS sequence"/>
</dbReference>
<evidence type="ECO:0000313" key="3">
    <source>
        <dbReference type="EMBL" id="CAE8595110.1"/>
    </source>
</evidence>
<proteinExistence type="predicted"/>
<comment type="caution">
    <text evidence="3">The sequence shown here is derived from an EMBL/GenBank/DDBJ whole genome shotgun (WGS) entry which is preliminary data.</text>
</comment>
<dbReference type="AlphaFoldDB" id="A0A813E4F8"/>
<dbReference type="EMBL" id="CAJNNV010007593">
    <property type="protein sequence ID" value="CAE8595110.1"/>
    <property type="molecule type" value="Genomic_DNA"/>
</dbReference>
<evidence type="ECO:0000313" key="4">
    <source>
        <dbReference type="Proteomes" id="UP000654075"/>
    </source>
</evidence>
<protein>
    <submittedName>
        <fullName evidence="3">Uncharacterized protein</fullName>
    </submittedName>
</protein>
<evidence type="ECO:0000256" key="2">
    <source>
        <dbReference type="SAM" id="SignalP"/>
    </source>
</evidence>
<keyword evidence="2" id="KW-0732">Signal</keyword>
<evidence type="ECO:0000256" key="1">
    <source>
        <dbReference type="SAM" id="MobiDB-lite"/>
    </source>
</evidence>
<feature type="chain" id="PRO_5032305060" evidence="2">
    <location>
        <begin position="19"/>
        <end position="103"/>
    </location>
</feature>
<accession>A0A813E4F8</accession>
<feature type="non-terminal residue" evidence="3">
    <location>
        <position position="103"/>
    </location>
</feature>
<organism evidence="3 4">
    <name type="scientific">Polarella glacialis</name>
    <name type="common">Dinoflagellate</name>
    <dbReference type="NCBI Taxonomy" id="89957"/>
    <lineage>
        <taxon>Eukaryota</taxon>
        <taxon>Sar</taxon>
        <taxon>Alveolata</taxon>
        <taxon>Dinophyceae</taxon>
        <taxon>Suessiales</taxon>
        <taxon>Suessiaceae</taxon>
        <taxon>Polarella</taxon>
    </lineage>
</organism>
<feature type="signal peptide" evidence="2">
    <location>
        <begin position="1"/>
        <end position="18"/>
    </location>
</feature>
<keyword evidence="4" id="KW-1185">Reference proteome</keyword>
<gene>
    <name evidence="3" type="ORF">PGLA1383_LOCUS13628</name>
</gene>
<feature type="region of interest" description="Disordered" evidence="1">
    <location>
        <begin position="75"/>
        <end position="103"/>
    </location>
</feature>
<feature type="compositionally biased region" description="Basic and acidic residues" evidence="1">
    <location>
        <begin position="80"/>
        <end position="103"/>
    </location>
</feature>
<name>A0A813E4F8_POLGL</name>
<reference evidence="3" key="1">
    <citation type="submission" date="2021-02" db="EMBL/GenBank/DDBJ databases">
        <authorList>
            <person name="Dougan E. K."/>
            <person name="Rhodes N."/>
            <person name="Thang M."/>
            <person name="Chan C."/>
        </authorList>
    </citation>
    <scope>NUCLEOTIDE SEQUENCE</scope>
</reference>
<sequence length="103" mass="10961">DTFRSYLAVSLLLLAASAEELPASSGICLLQASSAQGALAPEAGGHDVKQKVACGLTACILVLWLVGRRLVIQSGGPQHPDLRLLHRDLGHDRPLHRSSEDED</sequence>